<accession>A0A820VTY0</accession>
<gene>
    <name evidence="2" type="ORF">GIL414_LOCUS64507</name>
    <name evidence="1" type="ORF">OVN521_LOCUS41104</name>
</gene>
<reference evidence="1" key="1">
    <citation type="submission" date="2021-02" db="EMBL/GenBank/DDBJ databases">
        <authorList>
            <person name="Nowell W R."/>
        </authorList>
    </citation>
    <scope>NUCLEOTIDE SEQUENCE</scope>
</reference>
<name>A0A820VTY0_9BILA</name>
<dbReference type="Proteomes" id="UP000663866">
    <property type="component" value="Unassembled WGS sequence"/>
</dbReference>
<proteinExistence type="predicted"/>
<dbReference type="Proteomes" id="UP000681720">
    <property type="component" value="Unassembled WGS sequence"/>
</dbReference>
<comment type="caution">
    <text evidence="1">The sequence shown here is derived from an EMBL/GenBank/DDBJ whole genome shotgun (WGS) entry which is preliminary data.</text>
</comment>
<sequence>MYLTGATSGITVAGITGSPGSSLTQLNGPIAVVVDNNG</sequence>
<protein>
    <submittedName>
        <fullName evidence="1">Uncharacterized protein</fullName>
    </submittedName>
</protein>
<evidence type="ECO:0000313" key="1">
    <source>
        <dbReference type="EMBL" id="CAF4507162.1"/>
    </source>
</evidence>
<organism evidence="1 3">
    <name type="scientific">Rotaria magnacalcarata</name>
    <dbReference type="NCBI Taxonomy" id="392030"/>
    <lineage>
        <taxon>Eukaryota</taxon>
        <taxon>Metazoa</taxon>
        <taxon>Spiralia</taxon>
        <taxon>Gnathifera</taxon>
        <taxon>Rotifera</taxon>
        <taxon>Eurotatoria</taxon>
        <taxon>Bdelloidea</taxon>
        <taxon>Philodinida</taxon>
        <taxon>Philodinidae</taxon>
        <taxon>Rotaria</taxon>
    </lineage>
</organism>
<keyword evidence="3" id="KW-1185">Reference proteome</keyword>
<evidence type="ECO:0000313" key="2">
    <source>
        <dbReference type="EMBL" id="CAF5141481.1"/>
    </source>
</evidence>
<dbReference type="EMBL" id="CAJOBJ010278839">
    <property type="protein sequence ID" value="CAF5141481.1"/>
    <property type="molecule type" value="Genomic_DNA"/>
</dbReference>
<dbReference type="AlphaFoldDB" id="A0A820VTY0"/>
<evidence type="ECO:0000313" key="3">
    <source>
        <dbReference type="Proteomes" id="UP000663866"/>
    </source>
</evidence>
<feature type="non-terminal residue" evidence="1">
    <location>
        <position position="38"/>
    </location>
</feature>
<dbReference type="EMBL" id="CAJOBG010054245">
    <property type="protein sequence ID" value="CAF4507162.1"/>
    <property type="molecule type" value="Genomic_DNA"/>
</dbReference>